<dbReference type="Gene3D" id="3.60.10.10">
    <property type="entry name" value="Endonuclease/exonuclease/phosphatase"/>
    <property type="match status" value="1"/>
</dbReference>
<dbReference type="InterPro" id="IPR045849">
    <property type="entry name" value="IP5P_plant"/>
</dbReference>
<evidence type="ECO:0000256" key="1">
    <source>
        <dbReference type="ARBA" id="ARBA00010768"/>
    </source>
</evidence>
<name>A0A835Q9C1_VANPL</name>
<sequence>MWRSTPPASFKPHPHPLLYFSLPSEERATEASTARVEAQHRTVMSACFLSSPQIRSTVLLSSSHASEALFALESNENDIRKVHQSSACARTVVRKWLNLKGQDLELHEKDNSRGSTKSQQRRNSFSNKDEFLIIPRDISVAEWLVNTSEALKPASCPPQTIRMFVGTWNVGGRAPYSDLNLREWLDGPSATTADVYVSGGRAAQRRQRTRRRGQSPAVKWLSLIRRALNRTRYEYPDASSVEDVSEPAAAAAWKPEDPRSGGNRESYRLVASKQMVGLFLCVWVRASLLRHVTCVHVSCVGRGLMGYMGNKGSIAISMRLRGTKLCFVCTHLASGEREGDEARRNADVVKILKKTRFTHSWDSDSPVTILDHDKVVWLGDLNYRLSASWDEMKELLEEKDWEALLKKDQLRREQRAGRVLVGWEEGQISFPPTYKYLANSDSYAVRTDTSGNKSRAPAWCDRILWRGKGMKQHAYVRGESRFSDHRPVCAMFSVELDGEAPPAASGGGGTSWKVQAEEMLNLRRTQSCLQTVVRFV</sequence>
<feature type="domain" description="Inositol polyphosphate-related phosphatase" evidence="3">
    <location>
        <begin position="159"/>
        <end position="501"/>
    </location>
</feature>
<evidence type="ECO:0000313" key="4">
    <source>
        <dbReference type="EMBL" id="KAG0465152.1"/>
    </source>
</evidence>
<dbReference type="InterPro" id="IPR036691">
    <property type="entry name" value="Endo/exonu/phosph_ase_sf"/>
</dbReference>
<accession>A0A835Q9C1</accession>
<gene>
    <name evidence="4" type="ORF">HPP92_019316</name>
</gene>
<dbReference type="OrthoDB" id="62798at2759"/>
<dbReference type="GO" id="GO:0004439">
    <property type="term" value="F:phosphatidylinositol-4,5-bisphosphate 5-phosphatase activity"/>
    <property type="evidence" value="ECO:0007669"/>
    <property type="project" value="TreeGrafter"/>
</dbReference>
<evidence type="ECO:0000259" key="3">
    <source>
        <dbReference type="SMART" id="SM00128"/>
    </source>
</evidence>
<dbReference type="Proteomes" id="UP000639772">
    <property type="component" value="Chromosome 10"/>
</dbReference>
<organism evidence="4 5">
    <name type="scientific">Vanilla planifolia</name>
    <name type="common">Vanilla</name>
    <dbReference type="NCBI Taxonomy" id="51239"/>
    <lineage>
        <taxon>Eukaryota</taxon>
        <taxon>Viridiplantae</taxon>
        <taxon>Streptophyta</taxon>
        <taxon>Embryophyta</taxon>
        <taxon>Tracheophyta</taxon>
        <taxon>Spermatophyta</taxon>
        <taxon>Magnoliopsida</taxon>
        <taxon>Liliopsida</taxon>
        <taxon>Asparagales</taxon>
        <taxon>Orchidaceae</taxon>
        <taxon>Vanilloideae</taxon>
        <taxon>Vanilleae</taxon>
        <taxon>Vanilla</taxon>
    </lineage>
</organism>
<dbReference type="EMBL" id="JADCNM010000010">
    <property type="protein sequence ID" value="KAG0465152.1"/>
    <property type="molecule type" value="Genomic_DNA"/>
</dbReference>
<evidence type="ECO:0000313" key="5">
    <source>
        <dbReference type="Proteomes" id="UP000639772"/>
    </source>
</evidence>
<proteinExistence type="inferred from homology"/>
<comment type="caution">
    <text evidence="4">The sequence shown here is derived from an EMBL/GenBank/DDBJ whole genome shotgun (WGS) entry which is preliminary data.</text>
</comment>
<keyword evidence="2" id="KW-0378">Hydrolase</keyword>
<dbReference type="SUPFAM" id="SSF56219">
    <property type="entry name" value="DNase I-like"/>
    <property type="match status" value="1"/>
</dbReference>
<protein>
    <recommendedName>
        <fullName evidence="3">Inositol polyphosphate-related phosphatase domain-containing protein</fullName>
    </recommendedName>
</protein>
<dbReference type="GO" id="GO:0004445">
    <property type="term" value="F:inositol-polyphosphate 5-phosphatase activity"/>
    <property type="evidence" value="ECO:0007669"/>
    <property type="project" value="InterPro"/>
</dbReference>
<dbReference type="GO" id="GO:0034485">
    <property type="term" value="F:phosphatidylinositol-3,4,5-trisphosphate 5-phosphatase activity"/>
    <property type="evidence" value="ECO:0007669"/>
    <property type="project" value="TreeGrafter"/>
</dbReference>
<dbReference type="Pfam" id="PF22669">
    <property type="entry name" value="Exo_endo_phos2"/>
    <property type="match status" value="1"/>
</dbReference>
<dbReference type="InterPro" id="IPR000300">
    <property type="entry name" value="IPPc"/>
</dbReference>
<dbReference type="AlphaFoldDB" id="A0A835Q9C1"/>
<dbReference type="PANTHER" id="PTHR45666:SF15">
    <property type="entry name" value="TYPE I INOSITOL POLYPHOSPHATE 5-PHOSPHATASE 8"/>
    <property type="match status" value="1"/>
</dbReference>
<dbReference type="SMART" id="SM00128">
    <property type="entry name" value="IPPc"/>
    <property type="match status" value="1"/>
</dbReference>
<dbReference type="PANTHER" id="PTHR45666">
    <property type="entry name" value="TYPE IV INOSITOL POLYPHOSPHATE 5-PHOSPHATASE 9"/>
    <property type="match status" value="1"/>
</dbReference>
<comment type="similarity">
    <text evidence="1">Belongs to the inositol polyphosphate 5-phosphatase family.</text>
</comment>
<evidence type="ECO:0000256" key="2">
    <source>
        <dbReference type="ARBA" id="ARBA00022801"/>
    </source>
</evidence>
<reference evidence="4 5" key="1">
    <citation type="journal article" date="2020" name="Nat. Food">
        <title>A phased Vanilla planifolia genome enables genetic improvement of flavour and production.</title>
        <authorList>
            <person name="Hasing T."/>
            <person name="Tang H."/>
            <person name="Brym M."/>
            <person name="Khazi F."/>
            <person name="Huang T."/>
            <person name="Chambers A.H."/>
        </authorList>
    </citation>
    <scope>NUCLEOTIDE SEQUENCE [LARGE SCALE GENOMIC DNA]</scope>
    <source>
        <tissue evidence="4">Leaf</tissue>
    </source>
</reference>
<dbReference type="GO" id="GO:0046856">
    <property type="term" value="P:phosphatidylinositol dephosphorylation"/>
    <property type="evidence" value="ECO:0007669"/>
    <property type="project" value="InterPro"/>
</dbReference>